<organism evidence="1">
    <name type="scientific">Lepeophtheirus salmonis</name>
    <name type="common">Salmon louse</name>
    <name type="synonym">Caligus salmonis</name>
    <dbReference type="NCBI Taxonomy" id="72036"/>
    <lineage>
        <taxon>Eukaryota</taxon>
        <taxon>Metazoa</taxon>
        <taxon>Ecdysozoa</taxon>
        <taxon>Arthropoda</taxon>
        <taxon>Crustacea</taxon>
        <taxon>Multicrustacea</taxon>
        <taxon>Hexanauplia</taxon>
        <taxon>Copepoda</taxon>
        <taxon>Siphonostomatoida</taxon>
        <taxon>Caligidae</taxon>
        <taxon>Lepeophtheirus</taxon>
    </lineage>
</organism>
<dbReference type="AlphaFoldDB" id="A0A0K2U964"/>
<accession>A0A0K2U964</accession>
<sequence>MEARFISVLYPGAVGGKYLKEDKGLKIRSFTLIFRKPTWTLQ</sequence>
<evidence type="ECO:0000313" key="1">
    <source>
        <dbReference type="EMBL" id="CDW34605.1"/>
    </source>
</evidence>
<protein>
    <submittedName>
        <fullName evidence="1">Uncharacterized protein</fullName>
    </submittedName>
</protein>
<reference evidence="1" key="1">
    <citation type="submission" date="2014-05" db="EMBL/GenBank/DDBJ databases">
        <authorList>
            <person name="Chronopoulou M."/>
        </authorList>
    </citation>
    <scope>NUCLEOTIDE SEQUENCE</scope>
    <source>
        <tissue evidence="1">Whole organism</tissue>
    </source>
</reference>
<dbReference type="EMBL" id="HACA01017244">
    <property type="protein sequence ID" value="CDW34605.1"/>
    <property type="molecule type" value="Transcribed_RNA"/>
</dbReference>
<proteinExistence type="predicted"/>
<name>A0A0K2U964_LEPSM</name>